<evidence type="ECO:0000256" key="1">
    <source>
        <dbReference type="SAM" id="MobiDB-lite"/>
    </source>
</evidence>
<name>A0A4Y7TQ58_COPMI</name>
<dbReference type="InterPro" id="IPR029071">
    <property type="entry name" value="Ubiquitin-like_domsf"/>
</dbReference>
<dbReference type="SUPFAM" id="SSF54236">
    <property type="entry name" value="Ubiquitin-like"/>
    <property type="match status" value="1"/>
</dbReference>
<dbReference type="Proteomes" id="UP000298030">
    <property type="component" value="Unassembled WGS sequence"/>
</dbReference>
<sequence>MHIHRYSTTSRPSSWLAVFIITMPPSRLRTRSHPPASIPSFSNEVHLGIIKKVDDTMAVLRLSQTCSFFRDLIDSALPTVAEHKDACTKSLRLAKEIVKPSNPADSFILCKEVRIDLTQNSEPHDLPRETSSSGEASTEEEGDEDGSGDSDSESSSCDERSPDMTPPIGKAQIDISPQASPRNRDENSGKVVFRVVTANGVEFFMKIGRHSGLDKAYPVLGKRIGRDPEELRMSYRGLHISQSPGSFTPEQLGMEDNDIIDLQIW</sequence>
<evidence type="ECO:0000313" key="2">
    <source>
        <dbReference type="EMBL" id="TEB36058.1"/>
    </source>
</evidence>
<dbReference type="Gene3D" id="3.10.20.90">
    <property type="entry name" value="Phosphatidylinositol 3-kinase Catalytic Subunit, Chain A, domain 1"/>
    <property type="match status" value="1"/>
</dbReference>
<protein>
    <submittedName>
        <fullName evidence="2">Uncharacterized protein</fullName>
    </submittedName>
</protein>
<evidence type="ECO:0000313" key="3">
    <source>
        <dbReference type="Proteomes" id="UP000298030"/>
    </source>
</evidence>
<feature type="compositionally biased region" description="Acidic residues" evidence="1">
    <location>
        <begin position="137"/>
        <end position="152"/>
    </location>
</feature>
<feature type="region of interest" description="Disordered" evidence="1">
    <location>
        <begin position="119"/>
        <end position="186"/>
    </location>
</feature>
<organism evidence="2 3">
    <name type="scientific">Coprinellus micaceus</name>
    <name type="common">Glistening ink-cap mushroom</name>
    <name type="synonym">Coprinus micaceus</name>
    <dbReference type="NCBI Taxonomy" id="71717"/>
    <lineage>
        <taxon>Eukaryota</taxon>
        <taxon>Fungi</taxon>
        <taxon>Dikarya</taxon>
        <taxon>Basidiomycota</taxon>
        <taxon>Agaricomycotina</taxon>
        <taxon>Agaricomycetes</taxon>
        <taxon>Agaricomycetidae</taxon>
        <taxon>Agaricales</taxon>
        <taxon>Agaricineae</taxon>
        <taxon>Psathyrellaceae</taxon>
        <taxon>Coprinellus</taxon>
    </lineage>
</organism>
<gene>
    <name evidence="2" type="ORF">FA13DRAFT_1787508</name>
</gene>
<dbReference type="AlphaFoldDB" id="A0A4Y7TQ58"/>
<accession>A0A4Y7TQ58</accession>
<comment type="caution">
    <text evidence="2">The sequence shown here is derived from an EMBL/GenBank/DDBJ whole genome shotgun (WGS) entry which is preliminary data.</text>
</comment>
<reference evidence="2 3" key="1">
    <citation type="journal article" date="2019" name="Nat. Ecol. Evol.">
        <title>Megaphylogeny resolves global patterns of mushroom evolution.</title>
        <authorList>
            <person name="Varga T."/>
            <person name="Krizsan K."/>
            <person name="Foldi C."/>
            <person name="Dima B."/>
            <person name="Sanchez-Garcia M."/>
            <person name="Sanchez-Ramirez S."/>
            <person name="Szollosi G.J."/>
            <person name="Szarkandi J.G."/>
            <person name="Papp V."/>
            <person name="Albert L."/>
            <person name="Andreopoulos W."/>
            <person name="Angelini C."/>
            <person name="Antonin V."/>
            <person name="Barry K.W."/>
            <person name="Bougher N.L."/>
            <person name="Buchanan P."/>
            <person name="Buyck B."/>
            <person name="Bense V."/>
            <person name="Catcheside P."/>
            <person name="Chovatia M."/>
            <person name="Cooper J."/>
            <person name="Damon W."/>
            <person name="Desjardin D."/>
            <person name="Finy P."/>
            <person name="Geml J."/>
            <person name="Haridas S."/>
            <person name="Hughes K."/>
            <person name="Justo A."/>
            <person name="Karasinski D."/>
            <person name="Kautmanova I."/>
            <person name="Kiss B."/>
            <person name="Kocsube S."/>
            <person name="Kotiranta H."/>
            <person name="LaButti K.M."/>
            <person name="Lechner B.E."/>
            <person name="Liimatainen K."/>
            <person name="Lipzen A."/>
            <person name="Lukacs Z."/>
            <person name="Mihaltcheva S."/>
            <person name="Morgado L.N."/>
            <person name="Niskanen T."/>
            <person name="Noordeloos M.E."/>
            <person name="Ohm R.A."/>
            <person name="Ortiz-Santana B."/>
            <person name="Ovrebo C."/>
            <person name="Racz N."/>
            <person name="Riley R."/>
            <person name="Savchenko A."/>
            <person name="Shiryaev A."/>
            <person name="Soop K."/>
            <person name="Spirin V."/>
            <person name="Szebenyi C."/>
            <person name="Tomsovsky M."/>
            <person name="Tulloss R.E."/>
            <person name="Uehling J."/>
            <person name="Grigoriev I.V."/>
            <person name="Vagvolgyi C."/>
            <person name="Papp T."/>
            <person name="Martin F.M."/>
            <person name="Miettinen O."/>
            <person name="Hibbett D.S."/>
            <person name="Nagy L.G."/>
        </authorList>
    </citation>
    <scope>NUCLEOTIDE SEQUENCE [LARGE SCALE GENOMIC DNA]</scope>
    <source>
        <strain evidence="2 3">FP101781</strain>
    </source>
</reference>
<dbReference type="OrthoDB" id="442921at2759"/>
<proteinExistence type="predicted"/>
<dbReference type="EMBL" id="QPFP01000006">
    <property type="protein sequence ID" value="TEB36058.1"/>
    <property type="molecule type" value="Genomic_DNA"/>
</dbReference>
<keyword evidence="3" id="KW-1185">Reference proteome</keyword>